<gene>
    <name evidence="1" type="ORF">Daesc_007567</name>
</gene>
<dbReference type="EMBL" id="JBANMG010000007">
    <property type="protein sequence ID" value="KAK6951038.1"/>
    <property type="molecule type" value="Genomic_DNA"/>
</dbReference>
<evidence type="ECO:0000313" key="1">
    <source>
        <dbReference type="EMBL" id="KAK6951038.1"/>
    </source>
</evidence>
<reference evidence="1 2" key="1">
    <citation type="journal article" date="2024" name="Front Chem Biol">
        <title>Unveiling the potential of Daldinia eschscholtzii MFLUCC 19-0629 through bioactivity and bioinformatics studies for enhanced sustainable agriculture production.</title>
        <authorList>
            <person name="Brooks S."/>
            <person name="Weaver J.A."/>
            <person name="Klomchit A."/>
            <person name="Alharthi S.A."/>
            <person name="Onlamun T."/>
            <person name="Nurani R."/>
            <person name="Vong T.K."/>
            <person name="Alberti F."/>
            <person name="Greco C."/>
        </authorList>
    </citation>
    <scope>NUCLEOTIDE SEQUENCE [LARGE SCALE GENOMIC DNA]</scope>
    <source>
        <strain evidence="1">MFLUCC 19-0629</strain>
    </source>
</reference>
<sequence length="75" mass="8153">MPQVDRPKGLTLKQINNGTGTIPSGYTALFVATHARTPEDGSSRQQSAQQIAKHKDCVIIFLYVEEAGSFPPEPI</sequence>
<evidence type="ECO:0000313" key="2">
    <source>
        <dbReference type="Proteomes" id="UP001369815"/>
    </source>
</evidence>
<dbReference type="AlphaFoldDB" id="A0AAX6MEC8"/>
<keyword evidence="2" id="KW-1185">Reference proteome</keyword>
<proteinExistence type="predicted"/>
<accession>A0AAX6MEC8</accession>
<name>A0AAX6MEC8_9PEZI</name>
<dbReference type="Proteomes" id="UP001369815">
    <property type="component" value="Unassembled WGS sequence"/>
</dbReference>
<protein>
    <submittedName>
        <fullName evidence="1">Uncharacterized protein</fullName>
    </submittedName>
</protein>
<comment type="caution">
    <text evidence="1">The sequence shown here is derived from an EMBL/GenBank/DDBJ whole genome shotgun (WGS) entry which is preliminary data.</text>
</comment>
<organism evidence="1 2">
    <name type="scientific">Daldinia eschscholtzii</name>
    <dbReference type="NCBI Taxonomy" id="292717"/>
    <lineage>
        <taxon>Eukaryota</taxon>
        <taxon>Fungi</taxon>
        <taxon>Dikarya</taxon>
        <taxon>Ascomycota</taxon>
        <taxon>Pezizomycotina</taxon>
        <taxon>Sordariomycetes</taxon>
        <taxon>Xylariomycetidae</taxon>
        <taxon>Xylariales</taxon>
        <taxon>Hypoxylaceae</taxon>
        <taxon>Daldinia</taxon>
    </lineage>
</organism>